<feature type="transmembrane region" description="Helical" evidence="7">
    <location>
        <begin position="207"/>
        <end position="231"/>
    </location>
</feature>
<dbReference type="PANTHER" id="PTHR43744:SF8">
    <property type="entry name" value="SN-GLYCEROL-3-PHOSPHATE TRANSPORT SYSTEM PERMEASE PROTEIN UGPE"/>
    <property type="match status" value="1"/>
</dbReference>
<dbReference type="OrthoDB" id="2063054at2"/>
<dbReference type="GO" id="GO:0055085">
    <property type="term" value="P:transmembrane transport"/>
    <property type="evidence" value="ECO:0007669"/>
    <property type="project" value="InterPro"/>
</dbReference>
<feature type="transmembrane region" description="Helical" evidence="7">
    <location>
        <begin position="160"/>
        <end position="182"/>
    </location>
</feature>
<keyword evidence="2 7" id="KW-0813">Transport</keyword>
<dbReference type="PROSITE" id="PS50928">
    <property type="entry name" value="ABC_TM1"/>
    <property type="match status" value="1"/>
</dbReference>
<feature type="domain" description="ABC transmembrane type-1" evidence="8">
    <location>
        <begin position="96"/>
        <end position="284"/>
    </location>
</feature>
<keyword evidence="5 7" id="KW-1133">Transmembrane helix</keyword>
<accession>A0A097ID19</accession>
<dbReference type="RefSeq" id="WP_018022990.1">
    <property type="nucleotide sequence ID" value="NZ_AQUX01000019.1"/>
</dbReference>
<comment type="similarity">
    <text evidence="7">Belongs to the binding-protein-dependent transport system permease family.</text>
</comment>
<keyword evidence="6 7" id="KW-0472">Membrane</keyword>
<dbReference type="SUPFAM" id="SSF161098">
    <property type="entry name" value="MetI-like"/>
    <property type="match status" value="1"/>
</dbReference>
<gene>
    <name evidence="9" type="ORF">CDOO_00940</name>
</gene>
<name>A0A097ID19_9CORY</name>
<protein>
    <submittedName>
        <fullName evidence="9">Sugar ABC transporter permease</fullName>
    </submittedName>
</protein>
<dbReference type="eggNOG" id="COG0395">
    <property type="taxonomic scope" value="Bacteria"/>
</dbReference>
<evidence type="ECO:0000256" key="2">
    <source>
        <dbReference type="ARBA" id="ARBA00022448"/>
    </source>
</evidence>
<sequence length="298" mass="32316">MAFVTIPLPAAVSGTRNKVQSKTDDLAVGSKSRTGVIVGHIILIGLAIFSIFPVYWMFATAMRAPENALDQTLLPWPLSLDNFAYVWDTIPIAGMLGNTFVMSLLLAAAQLLIAVLAAYGFAVWDFAGKKLLMFLFIGSWLVPFQVTMIPNYLLVSQLGMLGTIGGVVVPQLAGAFAVLLMVQHMRSFPRELLEAAQLDGRSSWSTLWTVVVPNMKPALAALGIMGFISAWNEYLWPALIMKQGDALIQVGVRSFLSAEGNNWGATMAAAGLACVPVLLIYIFLQRYVVDAFVRSGLK</sequence>
<proteinExistence type="inferred from homology"/>
<feature type="transmembrane region" description="Helical" evidence="7">
    <location>
        <begin position="100"/>
        <end position="124"/>
    </location>
</feature>
<dbReference type="KEGG" id="cdo:CDOO_00940"/>
<evidence type="ECO:0000256" key="4">
    <source>
        <dbReference type="ARBA" id="ARBA00022692"/>
    </source>
</evidence>
<evidence type="ECO:0000313" key="10">
    <source>
        <dbReference type="Proteomes" id="UP000029914"/>
    </source>
</evidence>
<keyword evidence="3" id="KW-1003">Cell membrane</keyword>
<keyword evidence="10" id="KW-1185">Reference proteome</keyword>
<evidence type="ECO:0000259" key="8">
    <source>
        <dbReference type="PROSITE" id="PS50928"/>
    </source>
</evidence>
<dbReference type="AlphaFoldDB" id="A0A097ID19"/>
<dbReference type="GO" id="GO:0005886">
    <property type="term" value="C:plasma membrane"/>
    <property type="evidence" value="ECO:0007669"/>
    <property type="project" value="UniProtKB-SubCell"/>
</dbReference>
<dbReference type="InterPro" id="IPR000515">
    <property type="entry name" value="MetI-like"/>
</dbReference>
<feature type="transmembrane region" description="Helical" evidence="7">
    <location>
        <begin position="131"/>
        <end position="154"/>
    </location>
</feature>
<evidence type="ECO:0000256" key="7">
    <source>
        <dbReference type="RuleBase" id="RU363032"/>
    </source>
</evidence>
<dbReference type="CDD" id="cd06261">
    <property type="entry name" value="TM_PBP2"/>
    <property type="match status" value="1"/>
</dbReference>
<reference evidence="9 10" key="1">
    <citation type="submission" date="2013-09" db="EMBL/GenBank/DDBJ databases">
        <title>Complete genome sequence of Corynebacterium doosanense CAU 212(T) (=DSM 45436(T)), isolated from activated sludge.</title>
        <authorList>
            <person name="Schaffert L."/>
            <person name="Albersmeier A."/>
            <person name="Kalinowski J."/>
            <person name="Ruckert C."/>
        </authorList>
    </citation>
    <scope>NUCLEOTIDE SEQUENCE [LARGE SCALE GENOMIC DNA]</scope>
    <source>
        <strain evidence="9 10">CAU 212</strain>
    </source>
</reference>
<dbReference type="InterPro" id="IPR035906">
    <property type="entry name" value="MetI-like_sf"/>
</dbReference>
<dbReference type="Pfam" id="PF00528">
    <property type="entry name" value="BPD_transp_1"/>
    <property type="match status" value="1"/>
</dbReference>
<feature type="transmembrane region" description="Helical" evidence="7">
    <location>
        <begin position="263"/>
        <end position="284"/>
    </location>
</feature>
<evidence type="ECO:0000313" key="9">
    <source>
        <dbReference type="EMBL" id="AIT60027.1"/>
    </source>
</evidence>
<dbReference type="EMBL" id="CP006764">
    <property type="protein sequence ID" value="AIT60027.1"/>
    <property type="molecule type" value="Genomic_DNA"/>
</dbReference>
<dbReference type="PANTHER" id="PTHR43744">
    <property type="entry name" value="ABC TRANSPORTER PERMEASE PROTEIN MG189-RELATED-RELATED"/>
    <property type="match status" value="1"/>
</dbReference>
<dbReference type="HOGENOM" id="CLU_016047_1_1_11"/>
<dbReference type="Proteomes" id="UP000029914">
    <property type="component" value="Chromosome"/>
</dbReference>
<keyword evidence="4 7" id="KW-0812">Transmembrane</keyword>
<dbReference type="Gene3D" id="1.10.3720.10">
    <property type="entry name" value="MetI-like"/>
    <property type="match status" value="1"/>
</dbReference>
<dbReference type="STRING" id="558173.CDOO_00940"/>
<evidence type="ECO:0000256" key="3">
    <source>
        <dbReference type="ARBA" id="ARBA00022475"/>
    </source>
</evidence>
<evidence type="ECO:0000256" key="5">
    <source>
        <dbReference type="ARBA" id="ARBA00022989"/>
    </source>
</evidence>
<evidence type="ECO:0000256" key="6">
    <source>
        <dbReference type="ARBA" id="ARBA00023136"/>
    </source>
</evidence>
<comment type="subcellular location">
    <subcellularLocation>
        <location evidence="1 7">Cell membrane</location>
        <topology evidence="1 7">Multi-pass membrane protein</topology>
    </subcellularLocation>
</comment>
<evidence type="ECO:0000256" key="1">
    <source>
        <dbReference type="ARBA" id="ARBA00004651"/>
    </source>
</evidence>
<organism evidence="9 10">
    <name type="scientific">Corynebacterium doosanense CAU 212 = DSM 45436</name>
    <dbReference type="NCBI Taxonomy" id="558173"/>
    <lineage>
        <taxon>Bacteria</taxon>
        <taxon>Bacillati</taxon>
        <taxon>Actinomycetota</taxon>
        <taxon>Actinomycetes</taxon>
        <taxon>Mycobacteriales</taxon>
        <taxon>Corynebacteriaceae</taxon>
        <taxon>Corynebacterium</taxon>
    </lineage>
</organism>
<feature type="transmembrane region" description="Helical" evidence="7">
    <location>
        <begin position="36"/>
        <end position="58"/>
    </location>
</feature>